<dbReference type="InterPro" id="IPR003690">
    <property type="entry name" value="MTERF"/>
</dbReference>
<comment type="similarity">
    <text evidence="1">Belongs to the mTERF family.</text>
</comment>
<organism evidence="4 5">
    <name type="scientific">Theobroma cacao</name>
    <name type="common">Cacao</name>
    <name type="synonym">Cocoa</name>
    <dbReference type="NCBI Taxonomy" id="3641"/>
    <lineage>
        <taxon>Eukaryota</taxon>
        <taxon>Viridiplantae</taxon>
        <taxon>Streptophyta</taxon>
        <taxon>Embryophyta</taxon>
        <taxon>Tracheophyta</taxon>
        <taxon>Spermatophyta</taxon>
        <taxon>Magnoliopsida</taxon>
        <taxon>eudicotyledons</taxon>
        <taxon>Gunneridae</taxon>
        <taxon>Pentapetalae</taxon>
        <taxon>rosids</taxon>
        <taxon>malvids</taxon>
        <taxon>Malvales</taxon>
        <taxon>Malvaceae</taxon>
        <taxon>Byttnerioideae</taxon>
        <taxon>Theobroma</taxon>
    </lineage>
</organism>
<dbReference type="GO" id="GO:0003676">
    <property type="term" value="F:nucleic acid binding"/>
    <property type="evidence" value="ECO:0007669"/>
    <property type="project" value="InterPro"/>
</dbReference>
<dbReference type="Gramene" id="Tc07v2_t008510.1">
    <property type="protein sequence ID" value="Tc07v2_p008510.1"/>
    <property type="gene ID" value="Tc07v2_g008510"/>
</dbReference>
<dbReference type="AlphaFoldDB" id="A0AB32WM29"/>
<keyword evidence="2" id="KW-0806">Transcription termination</keyword>
<dbReference type="Gene3D" id="1.25.70.10">
    <property type="entry name" value="Transcription termination factor 3, mitochondrial"/>
    <property type="match status" value="2"/>
</dbReference>
<keyword evidence="3" id="KW-0809">Transit peptide</keyword>
<protein>
    <submittedName>
        <fullName evidence="5">Uncharacterized protein LOC18594132</fullName>
    </submittedName>
</protein>
<dbReference type="SMART" id="SM00733">
    <property type="entry name" value="Mterf"/>
    <property type="match status" value="4"/>
</dbReference>
<evidence type="ECO:0000313" key="5">
    <source>
        <dbReference type="RefSeq" id="XP_017979750.1"/>
    </source>
</evidence>
<name>A0AB32WM29_THECC</name>
<dbReference type="GeneID" id="18594132"/>
<dbReference type="PANTHER" id="PTHR13068:SF204">
    <property type="entry name" value="TRANSCRIPTION TERMINATION FACTOR FAMILY PROTEIN, PUTATIVE ISOFORM 1-RELATED"/>
    <property type="match status" value="1"/>
</dbReference>
<dbReference type="Proteomes" id="UP000694886">
    <property type="component" value="Chromosome 7"/>
</dbReference>
<reference evidence="4" key="1">
    <citation type="journal article" date="1997" name="Nucleic Acids Res.">
        <title>tRNAscan-SE: a program for improved detection of transfer RNA genes in genomic sequence.</title>
        <authorList>
            <person name="Lowe T.M."/>
            <person name="Eddy S.R."/>
        </authorList>
    </citation>
    <scope>NUCLEOTIDE SEQUENCE [LARGE SCALE GENOMIC DNA]</scope>
    <source>
        <strain evidence="4">r\B97-61/B2</strain>
    </source>
</reference>
<reference evidence="5" key="2">
    <citation type="submission" date="2025-08" db="UniProtKB">
        <authorList>
            <consortium name="RefSeq"/>
        </authorList>
    </citation>
    <scope>IDENTIFICATION</scope>
</reference>
<dbReference type="InterPro" id="IPR038538">
    <property type="entry name" value="MTERF_sf"/>
</dbReference>
<evidence type="ECO:0000256" key="3">
    <source>
        <dbReference type="ARBA" id="ARBA00022946"/>
    </source>
</evidence>
<dbReference type="PANTHER" id="PTHR13068">
    <property type="entry name" value="CGI-12 PROTEIN-RELATED"/>
    <property type="match status" value="1"/>
</dbReference>
<sequence length="314" mass="35475">MGSPCPAMASSPRYSSASSSFVLQPFICISSSSKKQSFTVSHLKKKCGLSSESALTAAKYVQFATSDRADTVIAFFKNHGFSEPQITRLIKGRPVVLLYDVEKTLSPKLEFLRSKAIFGSSLEKQIVPSFNGLSNLLKSDEKIIHAVKRYPRHVCYDLNAILLPNIDLLLDNGVPECSIVTTLHSLPSTLMRSPIQFKNMVEETKEMGFIPSRPMFMVALCAMSSMSKSTWKKKFEVFKKFGWSEKEALEAFRRYPMFIKLGGSFLKTPYALGPFMKSTHLFIEKFVNRFKVEVSELLKLYQEKLNLSKNWKIG</sequence>
<accession>A0AB32WM29</accession>
<evidence type="ECO:0000313" key="4">
    <source>
        <dbReference type="Proteomes" id="UP000694886"/>
    </source>
</evidence>
<keyword evidence="2" id="KW-0805">Transcription regulation</keyword>
<dbReference type="KEGG" id="tcc:18594132"/>
<keyword evidence="2" id="KW-0804">Transcription</keyword>
<evidence type="ECO:0000256" key="1">
    <source>
        <dbReference type="ARBA" id="ARBA00007692"/>
    </source>
</evidence>
<evidence type="ECO:0000256" key="2">
    <source>
        <dbReference type="ARBA" id="ARBA00022472"/>
    </source>
</evidence>
<dbReference type="Pfam" id="PF02536">
    <property type="entry name" value="mTERF"/>
    <property type="match status" value="1"/>
</dbReference>
<proteinExistence type="inferred from homology"/>
<dbReference type="GO" id="GO:0006353">
    <property type="term" value="P:DNA-templated transcription termination"/>
    <property type="evidence" value="ECO:0007669"/>
    <property type="project" value="UniProtKB-KW"/>
</dbReference>
<gene>
    <name evidence="5" type="primary">LOC18594132</name>
</gene>
<dbReference type="RefSeq" id="XP_017979750.1">
    <property type="nucleotide sequence ID" value="XM_018124261.1"/>
</dbReference>